<feature type="transmembrane region" description="Helical" evidence="2">
    <location>
        <begin position="124"/>
        <end position="143"/>
    </location>
</feature>
<feature type="transmembrane region" description="Helical" evidence="2">
    <location>
        <begin position="155"/>
        <end position="173"/>
    </location>
</feature>
<gene>
    <name evidence="3" type="ORF">ENX03_05460</name>
</gene>
<dbReference type="InterPro" id="IPR017516">
    <property type="entry name" value="AbrB_dup"/>
</dbReference>
<feature type="region of interest" description="Disordered" evidence="1">
    <location>
        <begin position="357"/>
        <end position="392"/>
    </location>
</feature>
<evidence type="ECO:0000256" key="2">
    <source>
        <dbReference type="SAM" id="Phobius"/>
    </source>
</evidence>
<dbReference type="InterPro" id="IPR007820">
    <property type="entry name" value="AbrB_fam"/>
</dbReference>
<feature type="transmembrane region" description="Helical" evidence="2">
    <location>
        <begin position="275"/>
        <end position="306"/>
    </location>
</feature>
<evidence type="ECO:0000256" key="1">
    <source>
        <dbReference type="SAM" id="MobiDB-lite"/>
    </source>
</evidence>
<organism evidence="3">
    <name type="scientific">Leptospirillum ferriphilum</name>
    <dbReference type="NCBI Taxonomy" id="178606"/>
    <lineage>
        <taxon>Bacteria</taxon>
        <taxon>Pseudomonadati</taxon>
        <taxon>Nitrospirota</taxon>
        <taxon>Nitrospiria</taxon>
        <taxon>Nitrospirales</taxon>
        <taxon>Nitrospiraceae</taxon>
        <taxon>Leptospirillum</taxon>
    </lineage>
</organism>
<sequence>MTLRSLSLAGLPSGAQWLLLVLSSALLSVFFELARLPAALLLGPMVGGILLSVGGGSLRVPRIFHTAAQAVIGCMIARNITPEILLTFRMDWPLFIGIVIFTIVSSSLLGWVLGHLRILPGTTAIWGLSPGAASVMMLMAESYGADARLVAFMQYLRVVMVATAASLIVRFWMNVPTPASRHFILYSPVHWHAFLETLLILVIGGALGRISRIPAGALLLPMFLGATLHGAHIISIELPPWLLAASYSFLGWTIGLGFTWPIIVHALRTLPQTILAILTLIILCGGLAFCLVHALGITPLTAYLATSPGGMDSVAIIAATTHNVDVPFVMALQTSRFMTVLLIGPAISRWIANRMEKPETPDSKGWNSDSRPIEPKEEKILEQVREDEDELD</sequence>
<keyword evidence="2" id="KW-0812">Transmembrane</keyword>
<dbReference type="EMBL" id="DTMM01000103">
    <property type="protein sequence ID" value="HFT93379.1"/>
    <property type="molecule type" value="Genomic_DNA"/>
</dbReference>
<evidence type="ECO:0000313" key="3">
    <source>
        <dbReference type="EMBL" id="HFT93379.1"/>
    </source>
</evidence>
<feature type="transmembrane region" description="Helical" evidence="2">
    <location>
        <begin position="241"/>
        <end position="263"/>
    </location>
</feature>
<keyword evidence="2" id="KW-0472">Membrane</keyword>
<feature type="transmembrane region" description="Helical" evidence="2">
    <location>
        <begin position="92"/>
        <end position="112"/>
    </location>
</feature>
<dbReference type="NCBIfam" id="TIGR03082">
    <property type="entry name" value="Gneg_AbrB_dup"/>
    <property type="match status" value="2"/>
</dbReference>
<dbReference type="PANTHER" id="PTHR38457:SF1">
    <property type="entry name" value="REGULATOR ABRB-RELATED"/>
    <property type="match status" value="1"/>
</dbReference>
<reference evidence="3" key="1">
    <citation type="journal article" date="2020" name="mSystems">
        <title>Genome- and Community-Level Interaction Insights into Carbon Utilization and Element Cycling Functions of Hydrothermarchaeota in Hydrothermal Sediment.</title>
        <authorList>
            <person name="Zhou Z."/>
            <person name="Liu Y."/>
            <person name="Xu W."/>
            <person name="Pan J."/>
            <person name="Luo Z.H."/>
            <person name="Li M."/>
        </authorList>
    </citation>
    <scope>NUCLEOTIDE SEQUENCE [LARGE SCALE GENOMIC DNA]</scope>
    <source>
        <strain evidence="3">SpSt-902</strain>
    </source>
</reference>
<dbReference type="PIRSF" id="PIRSF038991">
    <property type="entry name" value="Protein_AbrB"/>
    <property type="match status" value="1"/>
</dbReference>
<feature type="transmembrane region" description="Helical" evidence="2">
    <location>
        <begin position="217"/>
        <end position="235"/>
    </location>
</feature>
<dbReference type="PANTHER" id="PTHR38457">
    <property type="entry name" value="REGULATOR ABRB-RELATED"/>
    <property type="match status" value="1"/>
</dbReference>
<proteinExistence type="predicted"/>
<keyword evidence="2" id="KW-1133">Transmembrane helix</keyword>
<feature type="transmembrane region" description="Helical" evidence="2">
    <location>
        <begin position="38"/>
        <end position="57"/>
    </location>
</feature>
<name>A0A7C3LTE9_9BACT</name>
<accession>A0A7C3LTE9</accession>
<comment type="caution">
    <text evidence="3">The sequence shown here is derived from an EMBL/GenBank/DDBJ whole genome shotgun (WGS) entry which is preliminary data.</text>
</comment>
<dbReference type="AlphaFoldDB" id="A0A7C3LTE9"/>
<dbReference type="Pfam" id="PF05145">
    <property type="entry name" value="AbrB"/>
    <property type="match status" value="1"/>
</dbReference>
<feature type="transmembrane region" description="Helical" evidence="2">
    <location>
        <begin position="193"/>
        <end position="210"/>
    </location>
</feature>
<feature type="transmembrane region" description="Helical" evidence="2">
    <location>
        <begin position="14"/>
        <end position="31"/>
    </location>
</feature>
<protein>
    <submittedName>
        <fullName evidence="3">AbrB family transcriptional regulator</fullName>
    </submittedName>
</protein>
<dbReference type="GO" id="GO:0016020">
    <property type="term" value="C:membrane"/>
    <property type="evidence" value="ECO:0007669"/>
    <property type="project" value="InterPro"/>
</dbReference>
<feature type="compositionally biased region" description="Basic and acidic residues" evidence="1">
    <location>
        <begin position="371"/>
        <end position="384"/>
    </location>
</feature>
<dbReference type="GO" id="GO:0010468">
    <property type="term" value="P:regulation of gene expression"/>
    <property type="evidence" value="ECO:0007669"/>
    <property type="project" value="InterPro"/>
</dbReference>